<dbReference type="AlphaFoldDB" id="A0A1I7X586"/>
<organism evidence="1 2">
    <name type="scientific">Heterorhabditis bacteriophora</name>
    <name type="common">Entomopathogenic nematode worm</name>
    <dbReference type="NCBI Taxonomy" id="37862"/>
    <lineage>
        <taxon>Eukaryota</taxon>
        <taxon>Metazoa</taxon>
        <taxon>Ecdysozoa</taxon>
        <taxon>Nematoda</taxon>
        <taxon>Chromadorea</taxon>
        <taxon>Rhabditida</taxon>
        <taxon>Rhabditina</taxon>
        <taxon>Rhabditomorpha</taxon>
        <taxon>Strongyloidea</taxon>
        <taxon>Heterorhabditidae</taxon>
        <taxon>Heterorhabditis</taxon>
    </lineage>
</organism>
<reference evidence="2" key="1">
    <citation type="submission" date="2016-11" db="UniProtKB">
        <authorList>
            <consortium name="WormBaseParasite"/>
        </authorList>
    </citation>
    <scope>IDENTIFICATION</scope>
</reference>
<name>A0A1I7X586_HETBA</name>
<evidence type="ECO:0000313" key="2">
    <source>
        <dbReference type="WBParaSite" id="Hba_12577"/>
    </source>
</evidence>
<evidence type="ECO:0000313" key="1">
    <source>
        <dbReference type="Proteomes" id="UP000095283"/>
    </source>
</evidence>
<sequence>MSSSAPGRLLRISLVFRKNMVQRTVVDDQGSWVIIINEIRRTCDIGASKTMMWEVLNKSQDIVRSRMGKCPQLTQKHKDETFNSIF</sequence>
<accession>A0A1I7X586</accession>
<proteinExistence type="predicted"/>
<keyword evidence="1" id="KW-1185">Reference proteome</keyword>
<dbReference type="WBParaSite" id="Hba_12577">
    <property type="protein sequence ID" value="Hba_12577"/>
    <property type="gene ID" value="Hba_12577"/>
</dbReference>
<protein>
    <submittedName>
        <fullName evidence="2">HTH_48 domain-containing protein</fullName>
    </submittedName>
</protein>
<dbReference type="Proteomes" id="UP000095283">
    <property type="component" value="Unplaced"/>
</dbReference>